<keyword evidence="3" id="KW-1134">Transmembrane beta strand</keyword>
<keyword evidence="6" id="KW-0472">Membrane</keyword>
<evidence type="ECO:0000259" key="10">
    <source>
        <dbReference type="Pfam" id="PF07244"/>
    </source>
</evidence>
<keyword evidence="12" id="KW-1185">Reference proteome</keyword>
<feature type="compositionally biased region" description="Acidic residues" evidence="8">
    <location>
        <begin position="47"/>
        <end position="56"/>
    </location>
</feature>
<dbReference type="InterPro" id="IPR000184">
    <property type="entry name" value="Bac_surfAg_D15"/>
</dbReference>
<dbReference type="Pfam" id="PF01103">
    <property type="entry name" value="Omp85"/>
    <property type="match status" value="1"/>
</dbReference>
<feature type="compositionally biased region" description="Acidic residues" evidence="8">
    <location>
        <begin position="17"/>
        <end position="26"/>
    </location>
</feature>
<evidence type="ECO:0000256" key="5">
    <source>
        <dbReference type="ARBA" id="ARBA00022805"/>
    </source>
</evidence>
<evidence type="ECO:0000256" key="6">
    <source>
        <dbReference type="ARBA" id="ARBA00023136"/>
    </source>
</evidence>
<evidence type="ECO:0000256" key="7">
    <source>
        <dbReference type="ARBA" id="ARBA00024013"/>
    </source>
</evidence>
<sequence length="535" mass="59060">MDSTGEDSSHEGKPAEKEEEEEEEGEAGAGREGEEEPREAEGSAEVVVEEEEEEEEEEIDVALIRNMTQKLSTEPVKVRVHDVQIKGNTRTKDSVIEAQLKEVRSVETMQELLQESVRANSRLRALGIFDKCVITLDAGPNELPGTANVIVEVEEAKRPFTGDLGVFSKPETKAWSLEGTVKYKNLAGYGETLDATGCYGLDTTSELSAGVSYPRFKGWKASLATRVTLLTQDWQRYSSYRERLTGLSVGLVSDKNHDISYNLTWRDLKDPSRSASKSIRRQLGHSLLSSVKYTYKKDQRDSVFRPRHGMAFISTSQIAGLGPDSKLLRFARQEVEVRMAVPLGFANAALNFGVAGGIIIPWGKGFQSKATPISDRFFMGGHTSLLGELKGPSSLLGFRTRGVGPSEFRRSTSVKTTEIGEGEKVALPKRDTLGGDLAVSGFADFSFDLPLAALKEYGIHVHTFACTGNLVPLTGENRQPWSLAKFISGFRCSTGLGLVIPTKLFRLEVNYCYLLRYQENDRIKRGFQISLSSPH</sequence>
<dbReference type="Pfam" id="PF07244">
    <property type="entry name" value="POTRA"/>
    <property type="match status" value="1"/>
</dbReference>
<evidence type="ECO:0000313" key="11">
    <source>
        <dbReference type="EMBL" id="CAK9203183.1"/>
    </source>
</evidence>
<dbReference type="Gene3D" id="3.10.20.310">
    <property type="entry name" value="membrane protein fhac"/>
    <property type="match status" value="1"/>
</dbReference>
<dbReference type="InterPro" id="IPR039910">
    <property type="entry name" value="D15-like"/>
</dbReference>
<keyword evidence="4" id="KW-0812">Transmembrane</keyword>
<dbReference type="Gene3D" id="2.40.160.50">
    <property type="entry name" value="membrane protein fhac: a member of the omp85/tpsb transporter family"/>
    <property type="match status" value="1"/>
</dbReference>
<dbReference type="PANTHER" id="PTHR12815">
    <property type="entry name" value="SORTING AND ASSEMBLY MACHINERY SAMM50 PROTEIN FAMILY MEMBER"/>
    <property type="match status" value="1"/>
</dbReference>
<protein>
    <recommendedName>
        <fullName evidence="13">POTRA domain-containing protein</fullName>
    </recommendedName>
</protein>
<accession>A0ABP0TRE9</accession>
<feature type="region of interest" description="Disordered" evidence="8">
    <location>
        <begin position="1"/>
        <end position="56"/>
    </location>
</feature>
<evidence type="ECO:0000256" key="8">
    <source>
        <dbReference type="SAM" id="MobiDB-lite"/>
    </source>
</evidence>
<dbReference type="Proteomes" id="UP001497512">
    <property type="component" value="Chromosome 14"/>
</dbReference>
<organism evidence="11 12">
    <name type="scientific">Sphagnum troendelagicum</name>
    <dbReference type="NCBI Taxonomy" id="128251"/>
    <lineage>
        <taxon>Eukaryota</taxon>
        <taxon>Viridiplantae</taxon>
        <taxon>Streptophyta</taxon>
        <taxon>Embryophyta</taxon>
        <taxon>Bryophyta</taxon>
        <taxon>Sphagnophytina</taxon>
        <taxon>Sphagnopsida</taxon>
        <taxon>Sphagnales</taxon>
        <taxon>Sphagnaceae</taxon>
        <taxon>Sphagnum</taxon>
    </lineage>
</organism>
<evidence type="ECO:0000256" key="3">
    <source>
        <dbReference type="ARBA" id="ARBA00022452"/>
    </source>
</evidence>
<feature type="domain" description="POTRA" evidence="10">
    <location>
        <begin position="78"/>
        <end position="155"/>
    </location>
</feature>
<comment type="subcellular location">
    <subcellularLocation>
        <location evidence="1">Mitochondrion outer membrane</location>
        <topology evidence="1">Multi-pass membrane protein</topology>
    </subcellularLocation>
    <subcellularLocation>
        <location evidence="7">Plastid</location>
        <location evidence="7">Chloroplast outer membrane</location>
    </subcellularLocation>
</comment>
<evidence type="ECO:0000259" key="9">
    <source>
        <dbReference type="Pfam" id="PF01103"/>
    </source>
</evidence>
<keyword evidence="5" id="KW-1002">Plastid outer membrane</keyword>
<proteinExistence type="inferred from homology"/>
<feature type="compositionally biased region" description="Basic and acidic residues" evidence="8">
    <location>
        <begin position="7"/>
        <end position="16"/>
    </location>
</feature>
<evidence type="ECO:0000256" key="2">
    <source>
        <dbReference type="ARBA" id="ARBA00010913"/>
    </source>
</evidence>
<evidence type="ECO:0000256" key="4">
    <source>
        <dbReference type="ARBA" id="ARBA00022692"/>
    </source>
</evidence>
<evidence type="ECO:0008006" key="13">
    <source>
        <dbReference type="Google" id="ProtNLM"/>
    </source>
</evidence>
<dbReference type="InterPro" id="IPR010827">
    <property type="entry name" value="BamA/TamA_POTRA"/>
</dbReference>
<name>A0ABP0TRE9_9BRYO</name>
<dbReference type="EMBL" id="OZ019906">
    <property type="protein sequence ID" value="CAK9203183.1"/>
    <property type="molecule type" value="Genomic_DNA"/>
</dbReference>
<dbReference type="PANTHER" id="PTHR12815:SF18">
    <property type="entry name" value="SORTING AND ASSEMBLY MACHINERY COMPONENT 50 HOMOLOG"/>
    <property type="match status" value="1"/>
</dbReference>
<evidence type="ECO:0000256" key="1">
    <source>
        <dbReference type="ARBA" id="ARBA00004374"/>
    </source>
</evidence>
<evidence type="ECO:0000313" key="12">
    <source>
        <dbReference type="Proteomes" id="UP001497512"/>
    </source>
</evidence>
<keyword evidence="5" id="KW-0934">Plastid</keyword>
<comment type="similarity">
    <text evidence="2">Belongs to the SAM50/omp85 family.</text>
</comment>
<gene>
    <name evidence="11" type="ORF">CSSPTR1EN2_LOCUS6759</name>
</gene>
<reference evidence="11" key="1">
    <citation type="submission" date="2024-02" db="EMBL/GenBank/DDBJ databases">
        <authorList>
            <consortium name="ELIXIR-Norway"/>
            <consortium name="Elixir Norway"/>
        </authorList>
    </citation>
    <scope>NUCLEOTIDE SEQUENCE</scope>
</reference>
<feature type="domain" description="Bacterial surface antigen (D15)" evidence="9">
    <location>
        <begin position="185"/>
        <end position="532"/>
    </location>
</feature>